<dbReference type="AlphaFoldDB" id="A0AAI8VPB5"/>
<organism evidence="1 2">
    <name type="scientific">Anthostomella pinea</name>
    <dbReference type="NCBI Taxonomy" id="933095"/>
    <lineage>
        <taxon>Eukaryota</taxon>
        <taxon>Fungi</taxon>
        <taxon>Dikarya</taxon>
        <taxon>Ascomycota</taxon>
        <taxon>Pezizomycotina</taxon>
        <taxon>Sordariomycetes</taxon>
        <taxon>Xylariomycetidae</taxon>
        <taxon>Xylariales</taxon>
        <taxon>Xylariaceae</taxon>
        <taxon>Anthostomella</taxon>
    </lineage>
</organism>
<sequence length="210" mass="24061">MAEPTAVLALQPIPILKGEINLKQWKRAVRQHATYFGILEHIETNLVLPEDATHIQKVTFTRSRVHAHMLLTSTIAPVEAQLEAAGWDDEDDSPHTLGSLIVKNIHKVSENSVTQLFRQFMNLKLEQGMLLRDFNAKFHRLLNRLAELDLVMPEKAKILMILEAVKTRYPEWHRSPLLDLPFSFNSFCGVHPERTLDRRCQTQNPASGQE</sequence>
<protein>
    <submittedName>
        <fullName evidence="1">Uu.00g136610.m01.CDS01</fullName>
    </submittedName>
</protein>
<evidence type="ECO:0000313" key="1">
    <source>
        <dbReference type="EMBL" id="CAJ2508635.1"/>
    </source>
</evidence>
<dbReference type="EMBL" id="CAUWAG010000012">
    <property type="protein sequence ID" value="CAJ2508635.1"/>
    <property type="molecule type" value="Genomic_DNA"/>
</dbReference>
<comment type="caution">
    <text evidence="1">The sequence shown here is derived from an EMBL/GenBank/DDBJ whole genome shotgun (WGS) entry which is preliminary data.</text>
</comment>
<keyword evidence="2" id="KW-1185">Reference proteome</keyword>
<evidence type="ECO:0000313" key="2">
    <source>
        <dbReference type="Proteomes" id="UP001295740"/>
    </source>
</evidence>
<gene>
    <name evidence="1" type="ORF">KHLLAP_LOCUS9103</name>
</gene>
<dbReference type="Proteomes" id="UP001295740">
    <property type="component" value="Unassembled WGS sequence"/>
</dbReference>
<reference evidence="1" key="1">
    <citation type="submission" date="2023-10" db="EMBL/GenBank/DDBJ databases">
        <authorList>
            <person name="Hackl T."/>
        </authorList>
    </citation>
    <scope>NUCLEOTIDE SEQUENCE</scope>
</reference>
<proteinExistence type="predicted"/>
<accession>A0AAI8VPB5</accession>
<name>A0AAI8VPB5_9PEZI</name>